<evidence type="ECO:0000313" key="9">
    <source>
        <dbReference type="EMBL" id="OAP56842.1"/>
    </source>
</evidence>
<feature type="compositionally biased region" description="Polar residues" evidence="8">
    <location>
        <begin position="163"/>
        <end position="179"/>
    </location>
</feature>
<evidence type="ECO:0000256" key="4">
    <source>
        <dbReference type="ARBA" id="ARBA00022776"/>
    </source>
</evidence>
<evidence type="ECO:0000256" key="6">
    <source>
        <dbReference type="ARBA" id="ARBA00023242"/>
    </source>
</evidence>
<keyword evidence="5" id="KW-0159">Chromosome partition</keyword>
<accession>A0A178ZB14</accession>
<feature type="compositionally biased region" description="Low complexity" evidence="8">
    <location>
        <begin position="208"/>
        <end position="221"/>
    </location>
</feature>
<feature type="compositionally biased region" description="Low complexity" evidence="8">
    <location>
        <begin position="39"/>
        <end position="49"/>
    </location>
</feature>
<feature type="compositionally biased region" description="Basic and acidic residues" evidence="8">
    <location>
        <begin position="264"/>
        <end position="278"/>
    </location>
</feature>
<evidence type="ECO:0000256" key="1">
    <source>
        <dbReference type="ARBA" id="ARBA00004123"/>
    </source>
</evidence>
<dbReference type="GO" id="GO:0007059">
    <property type="term" value="P:chromosome segregation"/>
    <property type="evidence" value="ECO:0007669"/>
    <property type="project" value="UniProtKB-KW"/>
</dbReference>
<comment type="similarity">
    <text evidence="2">Belongs to the SCC4/mau-2 family.</text>
</comment>
<feature type="compositionally biased region" description="Low complexity" evidence="8">
    <location>
        <begin position="1"/>
        <end position="14"/>
    </location>
</feature>
<feature type="compositionally biased region" description="Polar residues" evidence="8">
    <location>
        <begin position="229"/>
        <end position="239"/>
    </location>
</feature>
<reference evidence="9 10" key="1">
    <citation type="submission" date="2016-04" db="EMBL/GenBank/DDBJ databases">
        <title>Draft genome of Fonsecaea erecta CBS 125763.</title>
        <authorList>
            <person name="Weiss V.A."/>
            <person name="Vicente V.A."/>
            <person name="Raittz R.T."/>
            <person name="Moreno L.F."/>
            <person name="De Souza E.M."/>
            <person name="Pedrosa F.O."/>
            <person name="Steffens M.B."/>
            <person name="Faoro H."/>
            <person name="Tadra-Sfeir M.Z."/>
            <person name="Najafzadeh M.J."/>
            <person name="Felipe M.S."/>
            <person name="Teixeira M."/>
            <person name="Sun J."/>
            <person name="Xi L."/>
            <person name="Gomes R."/>
            <person name="De Azevedo C.M."/>
            <person name="Salgado C.G."/>
            <person name="Da Silva M.B."/>
            <person name="Nascimento M.F."/>
            <person name="Queiroz-Telles F."/>
            <person name="Attili D.S."/>
            <person name="Gorbushina A."/>
        </authorList>
    </citation>
    <scope>NUCLEOTIDE SEQUENCE [LARGE SCALE GENOMIC DNA]</scope>
    <source>
        <strain evidence="9 10">CBS 125763</strain>
    </source>
</reference>
<keyword evidence="4" id="KW-0498">Mitosis</keyword>
<comment type="caution">
    <text evidence="9">The sequence shown here is derived from an EMBL/GenBank/DDBJ whole genome shotgun (WGS) entry which is preliminary data.</text>
</comment>
<evidence type="ECO:0000256" key="5">
    <source>
        <dbReference type="ARBA" id="ARBA00022829"/>
    </source>
</evidence>
<dbReference type="GO" id="GO:0007064">
    <property type="term" value="P:mitotic sister chromatid cohesion"/>
    <property type="evidence" value="ECO:0007669"/>
    <property type="project" value="InterPro"/>
</dbReference>
<dbReference type="InterPro" id="IPR019440">
    <property type="entry name" value="MAU2"/>
</dbReference>
<evidence type="ECO:0000256" key="3">
    <source>
        <dbReference type="ARBA" id="ARBA00022618"/>
    </source>
</evidence>
<dbReference type="STRING" id="1367422.A0A178ZB14"/>
<keyword evidence="6" id="KW-0539">Nucleus</keyword>
<dbReference type="GeneID" id="30013122"/>
<proteinExistence type="inferred from homology"/>
<comment type="subcellular location">
    <subcellularLocation>
        <location evidence="1">Nucleus</location>
    </subcellularLocation>
</comment>
<feature type="region of interest" description="Disordered" evidence="8">
    <location>
        <begin position="1"/>
        <end position="63"/>
    </location>
</feature>
<evidence type="ECO:0000256" key="7">
    <source>
        <dbReference type="ARBA" id="ARBA00023306"/>
    </source>
</evidence>
<dbReference type="InterPro" id="IPR011990">
    <property type="entry name" value="TPR-like_helical_dom_sf"/>
</dbReference>
<feature type="compositionally biased region" description="Low complexity" evidence="8">
    <location>
        <begin position="180"/>
        <end position="194"/>
    </location>
</feature>
<keyword evidence="10" id="KW-1185">Reference proteome</keyword>
<evidence type="ECO:0000256" key="8">
    <source>
        <dbReference type="SAM" id="MobiDB-lite"/>
    </source>
</evidence>
<dbReference type="EMBL" id="LVYI01000008">
    <property type="protein sequence ID" value="OAP56842.1"/>
    <property type="molecule type" value="Genomic_DNA"/>
</dbReference>
<evidence type="ECO:0000313" key="10">
    <source>
        <dbReference type="Proteomes" id="UP000078343"/>
    </source>
</evidence>
<dbReference type="AlphaFoldDB" id="A0A178ZB14"/>
<dbReference type="GO" id="GO:0051301">
    <property type="term" value="P:cell division"/>
    <property type="evidence" value="ECO:0007669"/>
    <property type="project" value="UniProtKB-KW"/>
</dbReference>
<dbReference type="RefSeq" id="XP_018690209.1">
    <property type="nucleotide sequence ID" value="XM_018840462.1"/>
</dbReference>
<keyword evidence="3" id="KW-0132">Cell division</keyword>
<dbReference type="PANTHER" id="PTHR21394">
    <property type="entry name" value="MAU2 CHROMATID COHESION FACTOR HOMOLOG"/>
    <property type="match status" value="1"/>
</dbReference>
<evidence type="ECO:0000256" key="2">
    <source>
        <dbReference type="ARBA" id="ARBA00008585"/>
    </source>
</evidence>
<sequence>MDPNLPSSFSNPNSHHGQGYFYDPNNTFRQGQHPPQPQGHPQAQPYYQPFNPQPLPQNYSQYYQQQGYNQAYPYQSQVQQFQPSYYQQPVELQPQQFAQSEPNTIGASVLRHAVQPHTVQRRQADPRHYDGDYIRVVIPSRPDHSSPPQTFHGKQTPRAGHQFKSQAQRPQSAHQNFPNHPQQLQHAPQLPKQHLTQRSESSVVSDLPTAPTTPASSSPSSSKKKERQMTSAGGSNTPNMPLEGQSRVLQSVEVNAKPKQPATKARDHRDPTVPLHEPEPDYPSLLCVLADDYLEAARKLPALTEEYYSLISTALGCLESVLANFKLPPLREAQVSLRYAQILYAETENHDEAETILTKAIELCGRHKFIDLKYEMQLLLSRVLYESKPKAALRDIQKLIEDIEAYRHTAWLYIFRFQHAMFSLASSAPGDIHGAVVQLEKIEHLARQNSDSAILAFAATLEALLHLSSPSQDAVTTSQTALAKARALQLSPDVAGNPQLTVLMEFIDLACSVREADIAQSEIKRKIMQDALVEAVSHPNWRGDGLIYIPVSRKAVAGMQLHGNGYVIEKNGKYHIPFSWLGTDETEALGFLFSAESSAYKNGADGAKAERFLDSGLSVLRALGMPSLKAGYREYQRQITSQKITEAGFLLLLVFLQCSKGLWPAANDTLDKAHAISQDLGDALPVNMKYCLLYLRGAVLQGTGDLTAALQVYQSPLFDLNTPQTSPSAGSGTSNRIANSHHADSDVTRNFSILAAMNSALIIYNPAHPQHKRLSSLIKTLIPAVQNCGNRYIRAHFMLLESILSTNTLAEKQLLRQAMDEGKAIGSAQTTALALIYMHDQLYKGTLEKPALKCAKAAGHQARRWGQPMWMHVAAALEAQTLEIFSFPDEARKRQDEADASWERLPKGVKDVGDVEDVEVVVIDD</sequence>
<keyword evidence="7" id="KW-0131">Cell cycle</keyword>
<dbReference type="GO" id="GO:0005634">
    <property type="term" value="C:nucleus"/>
    <property type="evidence" value="ECO:0007669"/>
    <property type="project" value="UniProtKB-SubCell"/>
</dbReference>
<organism evidence="9 10">
    <name type="scientific">Fonsecaea erecta</name>
    <dbReference type="NCBI Taxonomy" id="1367422"/>
    <lineage>
        <taxon>Eukaryota</taxon>
        <taxon>Fungi</taxon>
        <taxon>Dikarya</taxon>
        <taxon>Ascomycota</taxon>
        <taxon>Pezizomycotina</taxon>
        <taxon>Eurotiomycetes</taxon>
        <taxon>Chaetothyriomycetidae</taxon>
        <taxon>Chaetothyriales</taxon>
        <taxon>Herpotrichiellaceae</taxon>
        <taxon>Fonsecaea</taxon>
    </lineage>
</organism>
<gene>
    <name evidence="9" type="ORF">AYL99_08954</name>
</gene>
<feature type="region of interest" description="Disordered" evidence="8">
    <location>
        <begin position="257"/>
        <end position="278"/>
    </location>
</feature>
<name>A0A178ZB14_9EURO</name>
<dbReference type="Pfam" id="PF10345">
    <property type="entry name" value="Cohesin_load"/>
    <property type="match status" value="1"/>
</dbReference>
<dbReference type="OrthoDB" id="5565328at2759"/>
<evidence type="ECO:0008006" key="11">
    <source>
        <dbReference type="Google" id="ProtNLM"/>
    </source>
</evidence>
<dbReference type="SUPFAM" id="SSF48452">
    <property type="entry name" value="TPR-like"/>
    <property type="match status" value="1"/>
</dbReference>
<feature type="region of interest" description="Disordered" evidence="8">
    <location>
        <begin position="138"/>
        <end position="243"/>
    </location>
</feature>
<protein>
    <recommendedName>
        <fullName evidence="11">Cohesin loading factor</fullName>
    </recommendedName>
</protein>
<dbReference type="Proteomes" id="UP000078343">
    <property type="component" value="Unassembled WGS sequence"/>
</dbReference>